<dbReference type="OrthoDB" id="9813468at2"/>
<evidence type="ECO:0000256" key="2">
    <source>
        <dbReference type="ARBA" id="ARBA00023125"/>
    </source>
</evidence>
<dbReference type="PROSITE" id="PS50949">
    <property type="entry name" value="HTH_GNTR"/>
    <property type="match status" value="1"/>
</dbReference>
<dbReference type="AlphaFoldDB" id="A0A2U1AYS9"/>
<dbReference type="Gene3D" id="3.40.50.2300">
    <property type="match status" value="2"/>
</dbReference>
<comment type="caution">
    <text evidence="5">The sequence shown here is derived from an EMBL/GenBank/DDBJ whole genome shotgun (WGS) entry which is preliminary data.</text>
</comment>
<dbReference type="GO" id="GO:0000976">
    <property type="term" value="F:transcription cis-regulatory region binding"/>
    <property type="evidence" value="ECO:0007669"/>
    <property type="project" value="TreeGrafter"/>
</dbReference>
<dbReference type="InterPro" id="IPR000524">
    <property type="entry name" value="Tscrpt_reg_HTH_GntR"/>
</dbReference>
<dbReference type="InterPro" id="IPR036390">
    <property type="entry name" value="WH_DNA-bd_sf"/>
</dbReference>
<keyword evidence="1" id="KW-0805">Transcription regulation</keyword>
<accession>A0A2U1AYS9</accession>
<keyword evidence="2 5" id="KW-0238">DNA-binding</keyword>
<sequence>MIKHAAVSRNKNDSLFLELQEAIRQGHFPVGTRIPTERELAVNYACSRATVRSSLRKLEELKFIERVRGSGTYVRETGCREQAVCYRVAIFLEGKGTLGEDDPFYSRILSGLFQDGKMGFLPEIHQVRSRESFPWSELDLSSYAGLIIGFQLSREEGEDLNRVGIPFVALEKPEGDLSVSYVAVDNRTGAGIATEHLLESGRRNPLFLCGETSLHMNRNKICGFFEALEKAGVSADPERIVEIVPYDEKATAEIIRRELPERAGFDSLLIYGDWATWATVNYLRERGMRIPEDVAVIMYDEFNWVSRALELPLTSVRQPHAEQLRTALAILMRKIRDMHQPQVVQTIQPTLLVRRSSMNY</sequence>
<gene>
    <name evidence="5" type="ORF">C8D82_11358</name>
</gene>
<evidence type="ECO:0000256" key="3">
    <source>
        <dbReference type="ARBA" id="ARBA00023163"/>
    </source>
</evidence>
<keyword evidence="3" id="KW-0804">Transcription</keyword>
<dbReference type="Gene3D" id="1.10.10.10">
    <property type="entry name" value="Winged helix-like DNA-binding domain superfamily/Winged helix DNA-binding domain"/>
    <property type="match status" value="1"/>
</dbReference>
<dbReference type="SMART" id="SM00345">
    <property type="entry name" value="HTH_GNTR"/>
    <property type="match status" value="1"/>
</dbReference>
<dbReference type="RefSeq" id="WP_116884005.1">
    <property type="nucleotide sequence ID" value="NZ_CABMMC010000086.1"/>
</dbReference>
<dbReference type="Pfam" id="PF00392">
    <property type="entry name" value="GntR"/>
    <property type="match status" value="1"/>
</dbReference>
<dbReference type="InterPro" id="IPR046335">
    <property type="entry name" value="LacI/GalR-like_sensor"/>
</dbReference>
<dbReference type="InterPro" id="IPR036388">
    <property type="entry name" value="WH-like_DNA-bd_sf"/>
</dbReference>
<evidence type="ECO:0000256" key="1">
    <source>
        <dbReference type="ARBA" id="ARBA00023015"/>
    </source>
</evidence>
<dbReference type="PANTHER" id="PTHR30146:SF109">
    <property type="entry name" value="HTH-TYPE TRANSCRIPTIONAL REGULATOR GALS"/>
    <property type="match status" value="1"/>
</dbReference>
<dbReference type="GO" id="GO:0003700">
    <property type="term" value="F:DNA-binding transcription factor activity"/>
    <property type="evidence" value="ECO:0007669"/>
    <property type="project" value="InterPro"/>
</dbReference>
<dbReference type="PRINTS" id="PR00035">
    <property type="entry name" value="HTHGNTR"/>
</dbReference>
<dbReference type="EMBL" id="QEKH01000013">
    <property type="protein sequence ID" value="PVY41585.1"/>
    <property type="molecule type" value="Genomic_DNA"/>
</dbReference>
<keyword evidence="6" id="KW-1185">Reference proteome</keyword>
<proteinExistence type="predicted"/>
<dbReference type="SUPFAM" id="SSF53822">
    <property type="entry name" value="Periplasmic binding protein-like I"/>
    <property type="match status" value="1"/>
</dbReference>
<evidence type="ECO:0000313" key="5">
    <source>
        <dbReference type="EMBL" id="PVY41585.1"/>
    </source>
</evidence>
<dbReference type="GeneID" id="78295313"/>
<dbReference type="Pfam" id="PF13377">
    <property type="entry name" value="Peripla_BP_3"/>
    <property type="match status" value="1"/>
</dbReference>
<reference evidence="5 6" key="1">
    <citation type="submission" date="2018-04" db="EMBL/GenBank/DDBJ databases">
        <title>Genomic Encyclopedia of Type Strains, Phase IV (KMG-IV): sequencing the most valuable type-strain genomes for metagenomic binning, comparative biology and taxonomic classification.</title>
        <authorList>
            <person name="Goeker M."/>
        </authorList>
    </citation>
    <scope>NUCLEOTIDE SEQUENCE [LARGE SCALE GENOMIC DNA]</scope>
    <source>
        <strain evidence="5 6">DSM 14823</strain>
    </source>
</reference>
<name>A0A2U1AYS9_9BACT</name>
<dbReference type="Proteomes" id="UP000245959">
    <property type="component" value="Unassembled WGS sequence"/>
</dbReference>
<dbReference type="CDD" id="cd06267">
    <property type="entry name" value="PBP1_LacI_sugar_binding-like"/>
    <property type="match status" value="1"/>
</dbReference>
<evidence type="ECO:0000313" key="6">
    <source>
        <dbReference type="Proteomes" id="UP000245959"/>
    </source>
</evidence>
<dbReference type="SUPFAM" id="SSF46785">
    <property type="entry name" value="Winged helix' DNA-binding domain"/>
    <property type="match status" value="1"/>
</dbReference>
<dbReference type="InterPro" id="IPR028082">
    <property type="entry name" value="Peripla_BP_I"/>
</dbReference>
<protein>
    <submittedName>
        <fullName evidence="5">DNA-binding LacI/PurR family transcriptional regulator</fullName>
    </submittedName>
</protein>
<dbReference type="CDD" id="cd07377">
    <property type="entry name" value="WHTH_GntR"/>
    <property type="match status" value="1"/>
</dbReference>
<evidence type="ECO:0000259" key="4">
    <source>
        <dbReference type="PROSITE" id="PS50949"/>
    </source>
</evidence>
<organism evidence="5 6">
    <name type="scientific">Victivallis vadensis</name>
    <dbReference type="NCBI Taxonomy" id="172901"/>
    <lineage>
        <taxon>Bacteria</taxon>
        <taxon>Pseudomonadati</taxon>
        <taxon>Lentisphaerota</taxon>
        <taxon>Lentisphaeria</taxon>
        <taxon>Victivallales</taxon>
        <taxon>Victivallaceae</taxon>
        <taxon>Victivallis</taxon>
    </lineage>
</organism>
<dbReference type="PANTHER" id="PTHR30146">
    <property type="entry name" value="LACI-RELATED TRANSCRIPTIONAL REPRESSOR"/>
    <property type="match status" value="1"/>
</dbReference>
<feature type="domain" description="HTH gntR-type" evidence="4">
    <location>
        <begin position="9"/>
        <end position="77"/>
    </location>
</feature>